<evidence type="ECO:0000313" key="11">
    <source>
        <dbReference type="Proteomes" id="UP000466894"/>
    </source>
</evidence>
<evidence type="ECO:0000256" key="7">
    <source>
        <dbReference type="SAM" id="MobiDB-lite"/>
    </source>
</evidence>
<dbReference type="Gene3D" id="1.20.1640.10">
    <property type="entry name" value="Multidrug efflux transporter AcrB transmembrane domain"/>
    <property type="match status" value="2"/>
</dbReference>
<dbReference type="PANTHER" id="PTHR33406:SF6">
    <property type="entry name" value="MEMBRANE PROTEIN YDGH-RELATED"/>
    <property type="match status" value="1"/>
</dbReference>
<protein>
    <submittedName>
        <fullName evidence="10">Putative transport protein MmpL8</fullName>
    </submittedName>
</protein>
<feature type="region of interest" description="Disordered" evidence="7">
    <location>
        <begin position="935"/>
        <end position="1017"/>
    </location>
</feature>
<feature type="transmembrane region" description="Helical" evidence="8">
    <location>
        <begin position="327"/>
        <end position="349"/>
    </location>
</feature>
<evidence type="ECO:0000256" key="6">
    <source>
        <dbReference type="ARBA" id="ARBA00023136"/>
    </source>
</evidence>
<evidence type="ECO:0000256" key="4">
    <source>
        <dbReference type="ARBA" id="ARBA00022692"/>
    </source>
</evidence>
<evidence type="ECO:0000256" key="3">
    <source>
        <dbReference type="ARBA" id="ARBA00022475"/>
    </source>
</evidence>
<dbReference type="RefSeq" id="WP_083088207.1">
    <property type="nucleotide sequence ID" value="NZ_AP022583.1"/>
</dbReference>
<comment type="similarity">
    <text evidence="2">Belongs to the resistance-nodulation-cell division (RND) (TC 2.A.6) family. MmpL subfamily.</text>
</comment>
<keyword evidence="3" id="KW-1003">Cell membrane</keyword>
<dbReference type="InterPro" id="IPR004869">
    <property type="entry name" value="MMPL_dom"/>
</dbReference>
<dbReference type="AlphaFoldDB" id="A0A7I7PCS9"/>
<dbReference type="SUPFAM" id="SSF82866">
    <property type="entry name" value="Multidrug efflux transporter AcrB transmembrane domain"/>
    <property type="match status" value="2"/>
</dbReference>
<dbReference type="PROSITE" id="PS50156">
    <property type="entry name" value="SSD"/>
    <property type="match status" value="1"/>
</dbReference>
<evidence type="ECO:0000313" key="10">
    <source>
        <dbReference type="EMBL" id="BBY06305.1"/>
    </source>
</evidence>
<proteinExistence type="inferred from homology"/>
<dbReference type="FunFam" id="1.20.1640.10:FF:000020">
    <property type="entry name" value="Transmembrane transport protein MmpL10"/>
    <property type="match status" value="1"/>
</dbReference>
<dbReference type="InterPro" id="IPR004707">
    <property type="entry name" value="MmpL_fam"/>
</dbReference>
<dbReference type="NCBIfam" id="TIGR00833">
    <property type="entry name" value="actII"/>
    <property type="match status" value="1"/>
</dbReference>
<dbReference type="OrthoDB" id="2365435at2"/>
<feature type="transmembrane region" description="Helical" evidence="8">
    <location>
        <begin position="219"/>
        <end position="240"/>
    </location>
</feature>
<feature type="compositionally biased region" description="Basic and acidic residues" evidence="7">
    <location>
        <begin position="966"/>
        <end position="975"/>
    </location>
</feature>
<feature type="transmembrane region" description="Helical" evidence="8">
    <location>
        <begin position="818"/>
        <end position="843"/>
    </location>
</feature>
<dbReference type="EMBL" id="AP022583">
    <property type="protein sequence ID" value="BBY06305.1"/>
    <property type="molecule type" value="Genomic_DNA"/>
</dbReference>
<feature type="transmembrane region" description="Helical" evidence="8">
    <location>
        <begin position="291"/>
        <end position="315"/>
    </location>
</feature>
<name>A0A7I7PCS9_9MYCO</name>
<feature type="transmembrane region" description="Helical" evidence="8">
    <location>
        <begin position="379"/>
        <end position="402"/>
    </location>
</feature>
<keyword evidence="4 8" id="KW-0812">Transmembrane</keyword>
<feature type="transmembrane region" description="Helical" evidence="8">
    <location>
        <begin position="761"/>
        <end position="780"/>
    </location>
</feature>
<feature type="transmembrane region" description="Helical" evidence="8">
    <location>
        <begin position="193"/>
        <end position="212"/>
    </location>
</feature>
<dbReference type="PANTHER" id="PTHR33406">
    <property type="entry name" value="MEMBRANE PROTEIN MJ1562-RELATED"/>
    <property type="match status" value="1"/>
</dbReference>
<dbReference type="GO" id="GO:0005886">
    <property type="term" value="C:plasma membrane"/>
    <property type="evidence" value="ECO:0007669"/>
    <property type="project" value="UniProtKB-SubCell"/>
</dbReference>
<feature type="transmembrane region" description="Helical" evidence="8">
    <location>
        <begin position="787"/>
        <end position="812"/>
    </location>
</feature>
<feature type="transmembrane region" description="Helical" evidence="8">
    <location>
        <begin position="246"/>
        <end position="270"/>
    </location>
</feature>
<keyword evidence="5 8" id="KW-1133">Transmembrane helix</keyword>
<keyword evidence="6 8" id="KW-0472">Membrane</keyword>
<evidence type="ECO:0000256" key="2">
    <source>
        <dbReference type="ARBA" id="ARBA00010157"/>
    </source>
</evidence>
<reference evidence="10 11" key="1">
    <citation type="journal article" date="2019" name="Emerg. Microbes Infect.">
        <title>Comprehensive subspecies identification of 175 nontuberculous mycobacteria species based on 7547 genomic profiles.</title>
        <authorList>
            <person name="Matsumoto Y."/>
            <person name="Kinjo T."/>
            <person name="Motooka D."/>
            <person name="Nabeya D."/>
            <person name="Jung N."/>
            <person name="Uechi K."/>
            <person name="Horii T."/>
            <person name="Iida T."/>
            <person name="Fujita J."/>
            <person name="Nakamura S."/>
        </authorList>
    </citation>
    <scope>NUCLEOTIDE SEQUENCE [LARGE SCALE GENOMIC DNA]</scope>
    <source>
        <strain evidence="10 11">JCM 16367</strain>
    </source>
</reference>
<feature type="transmembrane region" description="Helical" evidence="8">
    <location>
        <begin position="895"/>
        <end position="919"/>
    </location>
</feature>
<evidence type="ECO:0000256" key="1">
    <source>
        <dbReference type="ARBA" id="ARBA00004651"/>
    </source>
</evidence>
<feature type="transmembrane region" description="Helical" evidence="8">
    <location>
        <begin position="855"/>
        <end position="883"/>
    </location>
</feature>
<accession>A0A7I7PCS9</accession>
<dbReference type="InterPro" id="IPR000731">
    <property type="entry name" value="SSD"/>
</dbReference>
<dbReference type="KEGG" id="mnv:MNVI_16230"/>
<evidence type="ECO:0000256" key="5">
    <source>
        <dbReference type="ARBA" id="ARBA00022989"/>
    </source>
</evidence>
<comment type="subcellular location">
    <subcellularLocation>
        <location evidence="1">Cell membrane</location>
        <topology evidence="1">Multi-pass membrane protein</topology>
    </subcellularLocation>
</comment>
<dbReference type="Proteomes" id="UP000466894">
    <property type="component" value="Chromosome"/>
</dbReference>
<evidence type="ECO:0000259" key="9">
    <source>
        <dbReference type="PROSITE" id="PS50156"/>
    </source>
</evidence>
<feature type="compositionally biased region" description="Polar residues" evidence="7">
    <location>
        <begin position="997"/>
        <end position="1017"/>
    </location>
</feature>
<dbReference type="Pfam" id="PF03176">
    <property type="entry name" value="MMPL"/>
    <property type="match status" value="2"/>
</dbReference>
<evidence type="ECO:0000256" key="8">
    <source>
        <dbReference type="SAM" id="Phobius"/>
    </source>
</evidence>
<feature type="transmembrane region" description="Helical" evidence="8">
    <location>
        <begin position="21"/>
        <end position="44"/>
    </location>
</feature>
<gene>
    <name evidence="10" type="primary">mmpL8</name>
    <name evidence="10" type="ORF">MNVI_16230</name>
</gene>
<organism evidence="10 11">
    <name type="scientific">Mycobacterium noviomagense</name>
    <dbReference type="NCBI Taxonomy" id="459858"/>
    <lineage>
        <taxon>Bacteria</taxon>
        <taxon>Bacillati</taxon>
        <taxon>Actinomycetota</taxon>
        <taxon>Actinomycetes</taxon>
        <taxon>Mycobacteriales</taxon>
        <taxon>Mycobacteriaceae</taxon>
        <taxon>Mycobacterium</taxon>
    </lineage>
</organism>
<feature type="domain" description="SSD" evidence="9">
    <location>
        <begin position="222"/>
        <end position="348"/>
    </location>
</feature>
<sequence length="1092" mass="115440">MRKEVGVSAAAGGTFPRLSDFVVRWPTLVVGAWIALAAALFVSFPSLTQMVRDHPLSVMPADTPAMVTAQEMAKAFHQSESNNLLIVVLTDEKGLRPADENVYRRLVAKLRQDTRDVATLQDFLRTPALREAMTSKDHKAWLLPIGLPGEVPHAYNRVADIVKEATAGSGLTVHLTGPAATTNDLTDVGDRDLHMIEIGTAVMVLVILLIVYRNPLTMLLPLITIGISLVTARGIVAGFAQHGLPVSYMTVVFMTAMLAGAGTDYAVFLISRYHDHLRLGAESDQAMKRALTSVGKVITASAATVALTFLCMMFTRLGVLSTVGPSLAISIAVVLLAAVTLLPAIIVLAGRRGWIAPRRDLTTRFWRLSGRRIVRRPGLYVVTSLAILSILAGCGNLVHFNWDQSKTLPDSVESNRGYAALSRHFPLNATIPEYLVIQSRHDLRSPKALADLEQMAARVSQLPGIQAVRGITRPTGKPPEQASLAYQAGEVGSKLRTASSLINDHTSDLDLLVKGTKDLASNLSDARGEVSQAGAQALGVINALNDPRIQNAQALLQRVAHDGTLDRIAQLAGQLPPTPETQSIESSVNGLRGTLTTAVSGLQSSGLGNAGAARARVAALEQGTQALAEGSAHLADGVQQLVDQTKHIGAGLRDASAYLLALKRNASDPAMAGFYVPPEVLTGDDFNKAATAFVSPDGHAVRYLIQTGLDPFSIAAMDQVNAITDAARSAQPNTALSDASISMAGFPAANRDLRDCYNLDFRFIIIATVAIVFLILILLLRALIAPIYLICSVVLSYMAALGIGVIVFQFILGHELSWSVPGIAFIVLVAVGADYNMLLICGIRDESAQRGMPSGVIRTVASTGGVITSAGVIFAASMFGLLFGSVEGMVQVGSIIGAGLLLDTFLVRTITVPALAVLVGRANWWPILWGRPSAPEAIPPVEPTRKERKATPEPAMLQDPPAAKPDIPDGRDGLSRKAQSAKAATNPSARGDAQVAGVQTESETSSSIRLDPAQNVQRSSKTLVAQLDSDLASELIASGVTAQSVETVVAVLSSHRGGASISAAAKASGVNFTTAQRIVDAAREPRQLAAVN</sequence>
<dbReference type="InterPro" id="IPR050545">
    <property type="entry name" value="Mycobact_MmpL"/>
</dbReference>